<evidence type="ECO:0000313" key="5">
    <source>
        <dbReference type="Proteomes" id="UP001271007"/>
    </source>
</evidence>
<keyword evidence="2" id="KW-0812">Transmembrane</keyword>
<dbReference type="PANTHER" id="PTHR35394">
    <property type="entry name" value="DUF3176 DOMAIN-CONTAINING PROTEIN"/>
    <property type="match status" value="1"/>
</dbReference>
<evidence type="ECO:0000313" key="4">
    <source>
        <dbReference type="EMBL" id="KAK3045513.1"/>
    </source>
</evidence>
<dbReference type="Proteomes" id="UP001271007">
    <property type="component" value="Unassembled WGS sequence"/>
</dbReference>
<dbReference type="InterPro" id="IPR000467">
    <property type="entry name" value="G_patch_dom"/>
</dbReference>
<feature type="region of interest" description="Disordered" evidence="1">
    <location>
        <begin position="632"/>
        <end position="656"/>
    </location>
</feature>
<evidence type="ECO:0000256" key="1">
    <source>
        <dbReference type="SAM" id="MobiDB-lite"/>
    </source>
</evidence>
<comment type="caution">
    <text evidence="4">The sequence shown here is derived from an EMBL/GenBank/DDBJ whole genome shotgun (WGS) entry which is preliminary data.</text>
</comment>
<reference evidence="4" key="1">
    <citation type="submission" date="2023-04" db="EMBL/GenBank/DDBJ databases">
        <title>Black Yeasts Isolated from many extreme environments.</title>
        <authorList>
            <person name="Coleine C."/>
            <person name="Stajich J.E."/>
            <person name="Selbmann L."/>
        </authorList>
    </citation>
    <scope>NUCLEOTIDE SEQUENCE</scope>
    <source>
        <strain evidence="4">CCFEE 5312</strain>
    </source>
</reference>
<accession>A0AAJ0D4N0</accession>
<name>A0AAJ0D4N0_9PEZI</name>
<organism evidence="4 5">
    <name type="scientific">Extremus antarcticus</name>
    <dbReference type="NCBI Taxonomy" id="702011"/>
    <lineage>
        <taxon>Eukaryota</taxon>
        <taxon>Fungi</taxon>
        <taxon>Dikarya</taxon>
        <taxon>Ascomycota</taxon>
        <taxon>Pezizomycotina</taxon>
        <taxon>Dothideomycetes</taxon>
        <taxon>Dothideomycetidae</taxon>
        <taxon>Mycosphaerellales</taxon>
        <taxon>Extremaceae</taxon>
        <taxon>Extremus</taxon>
    </lineage>
</organism>
<dbReference type="Pfam" id="PF01585">
    <property type="entry name" value="G-patch"/>
    <property type="match status" value="1"/>
</dbReference>
<evidence type="ECO:0000256" key="2">
    <source>
        <dbReference type="SAM" id="Phobius"/>
    </source>
</evidence>
<feature type="compositionally biased region" description="Low complexity" evidence="1">
    <location>
        <begin position="632"/>
        <end position="643"/>
    </location>
</feature>
<dbReference type="GO" id="GO:0003676">
    <property type="term" value="F:nucleic acid binding"/>
    <property type="evidence" value="ECO:0007669"/>
    <property type="project" value="InterPro"/>
</dbReference>
<dbReference type="InterPro" id="IPR021514">
    <property type="entry name" value="DUF3176"/>
</dbReference>
<dbReference type="EMBL" id="JAWDJX010000218">
    <property type="protein sequence ID" value="KAK3045513.1"/>
    <property type="molecule type" value="Genomic_DNA"/>
</dbReference>
<keyword evidence="5" id="KW-1185">Reference proteome</keyword>
<protein>
    <recommendedName>
        <fullName evidence="3">G-patch domain-containing protein</fullName>
    </recommendedName>
</protein>
<feature type="compositionally biased region" description="Basic and acidic residues" evidence="1">
    <location>
        <begin position="12"/>
        <end position="27"/>
    </location>
</feature>
<feature type="transmembrane region" description="Helical" evidence="2">
    <location>
        <begin position="149"/>
        <end position="175"/>
    </location>
</feature>
<sequence>MPQVSPSYSKVDTTHELTDLRGHRTPEPNEPLVEESAPPTASILRWWAWEITMALVAAASFIALTAILATYDGQPERQWGPLTLNAINAIVSTITSSSVLAFVGPALSQNMYNGFAQSRNAERDPVTKPARDLGTFDAASRGPWGSLELVLRLGVTNLAALGAIATLLNLAFAAFTQQLISTTLKDSSFIDFSQPFPRTLTYQGKDAFFGSRVDYATRSTIIAAGLQGDNALPFQLSCQTGNCTYMSNIPTLAMCGGCTDVTHHLNNSRGCDWTIPDCQGTGQCRVKGSVCPYSLPNGASLRFQPGMGPERDRGLWAVWNATNINYAVYDALVYNDAWHVYTMKFSTIGLDPSKAVPFLQSVASFPQAGGTLPAVSAQECALWWCLNTYDVSVAANRPSIRLTHSTAKVGTSSGTDGLTFLDVPNDMDIPDPTEYWIAGDEPLHDALAMLTPADNSYAAGPIQQGQLNYGNVSYLSTSNPINLVEGMYQHSDNLHNWTTNLAQVLTNQFAILSPAEGMASSGYSGVTNKTQRSHFHIRWYWITLPIAVLILAYAFLVATMLETQRKTALPWKSNPLILALAETDESVRNDLFAAGALSAPKAWEKIASATKVGLRYRSAQSLTFVREETKSGVVSGSGSANSGHENNGLPLPNMADEEEDDYMNFAVEDAAPAEESSIQRTARLKKEAAERGRIPFRAEKAAKAQADHDAALATELDSSNKGAEMLRKMGLKDGALGKSEDARTTPIELLINDDKSGIGMDSEKKRKVREAAKVAEEGEKRQKVGVDEFRGAESE</sequence>
<proteinExistence type="predicted"/>
<feature type="transmembrane region" description="Helical" evidence="2">
    <location>
        <begin position="82"/>
        <end position="103"/>
    </location>
</feature>
<dbReference type="Pfam" id="PF11374">
    <property type="entry name" value="DUF3176"/>
    <property type="match status" value="1"/>
</dbReference>
<feature type="region of interest" description="Disordered" evidence="1">
    <location>
        <begin position="754"/>
        <end position="795"/>
    </location>
</feature>
<evidence type="ECO:0000259" key="3">
    <source>
        <dbReference type="PROSITE" id="PS50174"/>
    </source>
</evidence>
<dbReference type="PANTHER" id="PTHR35394:SF5">
    <property type="entry name" value="DUF3176 DOMAIN-CONTAINING PROTEIN"/>
    <property type="match status" value="1"/>
</dbReference>
<feature type="transmembrane region" description="Helical" evidence="2">
    <location>
        <begin position="539"/>
        <end position="561"/>
    </location>
</feature>
<feature type="domain" description="G-patch" evidence="3">
    <location>
        <begin position="718"/>
        <end position="763"/>
    </location>
</feature>
<keyword evidence="2" id="KW-1133">Transmembrane helix</keyword>
<dbReference type="AlphaFoldDB" id="A0AAJ0D4N0"/>
<dbReference type="PROSITE" id="PS50174">
    <property type="entry name" value="G_PATCH"/>
    <property type="match status" value="1"/>
</dbReference>
<feature type="transmembrane region" description="Helical" evidence="2">
    <location>
        <begin position="46"/>
        <end position="70"/>
    </location>
</feature>
<feature type="region of interest" description="Disordered" evidence="1">
    <location>
        <begin position="1"/>
        <end position="36"/>
    </location>
</feature>
<dbReference type="SMART" id="SM00443">
    <property type="entry name" value="G_patch"/>
    <property type="match status" value="1"/>
</dbReference>
<keyword evidence="2" id="KW-0472">Membrane</keyword>
<gene>
    <name evidence="4" type="ORF">LTR09_012916</name>
</gene>
<feature type="compositionally biased region" description="Polar residues" evidence="1">
    <location>
        <begin position="1"/>
        <end position="11"/>
    </location>
</feature>